<gene>
    <name evidence="3" type="ORF">EMPS_11529</name>
</gene>
<dbReference type="Gene3D" id="1.10.287.1060">
    <property type="entry name" value="ESAT-6-like"/>
    <property type="match status" value="1"/>
</dbReference>
<keyword evidence="4" id="KW-1185">Reference proteome</keyword>
<evidence type="ECO:0000256" key="1">
    <source>
        <dbReference type="SAM" id="Coils"/>
    </source>
</evidence>
<dbReference type="AlphaFoldDB" id="A0A9P3HLX1"/>
<feature type="compositionally biased region" description="Polar residues" evidence="2">
    <location>
        <begin position="658"/>
        <end position="684"/>
    </location>
</feature>
<feature type="compositionally biased region" description="Low complexity" evidence="2">
    <location>
        <begin position="245"/>
        <end position="278"/>
    </location>
</feature>
<feature type="compositionally biased region" description="Low complexity" evidence="2">
    <location>
        <begin position="41"/>
        <end position="63"/>
    </location>
</feature>
<evidence type="ECO:0000313" key="3">
    <source>
        <dbReference type="EMBL" id="GJJ79170.1"/>
    </source>
</evidence>
<organism evidence="3 4">
    <name type="scientific">Entomortierella parvispora</name>
    <dbReference type="NCBI Taxonomy" id="205924"/>
    <lineage>
        <taxon>Eukaryota</taxon>
        <taxon>Fungi</taxon>
        <taxon>Fungi incertae sedis</taxon>
        <taxon>Mucoromycota</taxon>
        <taxon>Mortierellomycotina</taxon>
        <taxon>Mortierellomycetes</taxon>
        <taxon>Mortierellales</taxon>
        <taxon>Mortierellaceae</taxon>
        <taxon>Entomortierella</taxon>
    </lineage>
</organism>
<feature type="coiled-coil region" evidence="1">
    <location>
        <begin position="427"/>
        <end position="468"/>
    </location>
</feature>
<feature type="compositionally biased region" description="Polar residues" evidence="2">
    <location>
        <begin position="630"/>
        <end position="640"/>
    </location>
</feature>
<name>A0A9P3HLX1_9FUNG</name>
<dbReference type="Proteomes" id="UP000827284">
    <property type="component" value="Unassembled WGS sequence"/>
</dbReference>
<evidence type="ECO:0000313" key="4">
    <source>
        <dbReference type="Proteomes" id="UP000827284"/>
    </source>
</evidence>
<dbReference type="InterPro" id="IPR005024">
    <property type="entry name" value="Snf7_fam"/>
</dbReference>
<feature type="region of interest" description="Disordered" evidence="2">
    <location>
        <begin position="1"/>
        <end position="63"/>
    </location>
</feature>
<dbReference type="GO" id="GO:0032511">
    <property type="term" value="P:late endosome to vacuole transport via multivesicular body sorting pathway"/>
    <property type="evidence" value="ECO:0007669"/>
    <property type="project" value="TreeGrafter"/>
</dbReference>
<sequence length="795" mass="87128">MSSSAGDPAFQRWRQVQTDSPIKAKTPQRPVYQYRTHPYNQQQQQQQQQQQSHRFGASSSSSSVASTSLPEFAPYIPKTSRQLSLQTYLATLPEWSSATRIVSLYSEFDKLKETNPFGYEANINWWRTVILGSARNGLLSMYQPLSPPMSPSGSPLTALEQFEPTGSSIGILELDLDHLASKFAKNGSRPHSLAAVLTEMSRMGDVVQRSEFLPWAGIGWKGWIFHKVVKAPLLWSLKQLSLSDSSSSPSASYSSSPTLASTGLGQTGSPHSGSSSGMMGSGGMGVGSMSGSNGLGLGTSSPSTSQGRDTYVVLPFVQEAAARILKLQQDSTNFRASDNLLTFAEFREKFSRTALLPIRGKLVGEGAVIVLTDRDLEIIIRYLQHELKVLVTGKLDPSKYDNELQDHELVIKFATKEAIRDRTRQEITQVDRGIIELRETCRRLENQVLDLEERISELTEKARACVKRSQRLQASYALKRRKNLEDVLNKRIKSLETISSILFRIQSSETDAEVLQSYKLGANSLAAVMSTKDQDGAQLLSRDNVESTMDRLADVFADQEEVDEALSAGTEGLLESSVPGGIDEDELMAELDALTESTVSPSPSRQAPVKIRSSSPPVRDQTTEPMPLASSPTEGRSSTGKRVAEIPEQAVFVKQRKVNQATIHSQRGTNGAESVSPTPSCHSETVQEDAMALDQPETLENKQDTKDSIMEPESTHDASESKETSAASGEETHKQEVEGLSTQEERDLQAMLTELEDIGIPESLMTSGPSMATKVQDSSAAGSENPRKENRMMEA</sequence>
<feature type="region of interest" description="Disordered" evidence="2">
    <location>
        <begin position="245"/>
        <end position="285"/>
    </location>
</feature>
<feature type="compositionally biased region" description="Basic and acidic residues" evidence="2">
    <location>
        <begin position="699"/>
        <end position="723"/>
    </location>
</feature>
<dbReference type="EMBL" id="BQFW01000015">
    <property type="protein sequence ID" value="GJJ79170.1"/>
    <property type="molecule type" value="Genomic_DNA"/>
</dbReference>
<dbReference type="GO" id="GO:0006900">
    <property type="term" value="P:vesicle budding from membrane"/>
    <property type="evidence" value="ECO:0007669"/>
    <property type="project" value="TreeGrafter"/>
</dbReference>
<dbReference type="PANTHER" id="PTHR22761">
    <property type="entry name" value="CHARGED MULTIVESICULAR BODY PROTEIN"/>
    <property type="match status" value="1"/>
</dbReference>
<accession>A0A9P3HLX1</accession>
<feature type="compositionally biased region" description="Polar residues" evidence="2">
    <location>
        <begin position="764"/>
        <end position="782"/>
    </location>
</feature>
<protein>
    <submittedName>
        <fullName evidence="3">Charged multivesicular body protein 7</fullName>
    </submittedName>
</protein>
<dbReference type="Pfam" id="PF03357">
    <property type="entry name" value="Snf7"/>
    <property type="match status" value="1"/>
</dbReference>
<evidence type="ECO:0000256" key="2">
    <source>
        <dbReference type="SAM" id="MobiDB-lite"/>
    </source>
</evidence>
<dbReference type="OrthoDB" id="10250120at2759"/>
<dbReference type="GO" id="GO:0009898">
    <property type="term" value="C:cytoplasmic side of plasma membrane"/>
    <property type="evidence" value="ECO:0007669"/>
    <property type="project" value="TreeGrafter"/>
</dbReference>
<comment type="caution">
    <text evidence="3">The sequence shown here is derived from an EMBL/GenBank/DDBJ whole genome shotgun (WGS) entry which is preliminary data.</text>
</comment>
<proteinExistence type="predicted"/>
<dbReference type="Gene3D" id="6.10.250.1710">
    <property type="match status" value="1"/>
</dbReference>
<reference evidence="3" key="2">
    <citation type="journal article" date="2022" name="Microbiol. Resour. Announc.">
        <title>Whole-Genome Sequence of Entomortierella parvispora E1425, a Mucoromycotan Fungus Associated with Burkholderiaceae-Related Endosymbiotic Bacteria.</title>
        <authorList>
            <person name="Herlambang A."/>
            <person name="Guo Y."/>
            <person name="Takashima Y."/>
            <person name="Narisawa K."/>
            <person name="Ohta H."/>
            <person name="Nishizawa T."/>
        </authorList>
    </citation>
    <scope>NUCLEOTIDE SEQUENCE</scope>
    <source>
        <strain evidence="3">E1425</strain>
    </source>
</reference>
<feature type="compositionally biased region" description="Basic and acidic residues" evidence="2">
    <location>
        <begin position="730"/>
        <end position="748"/>
    </location>
</feature>
<keyword evidence="1" id="KW-0175">Coiled coil</keyword>
<feature type="compositionally biased region" description="Basic and acidic residues" evidence="2">
    <location>
        <begin position="785"/>
        <end position="795"/>
    </location>
</feature>
<feature type="region of interest" description="Disordered" evidence="2">
    <location>
        <begin position="595"/>
        <end position="795"/>
    </location>
</feature>
<reference evidence="3" key="1">
    <citation type="submission" date="2021-11" db="EMBL/GenBank/DDBJ databases">
        <authorList>
            <person name="Herlambang A."/>
            <person name="Guo Y."/>
            <person name="Takashima Y."/>
            <person name="Nishizawa T."/>
        </authorList>
    </citation>
    <scope>NUCLEOTIDE SEQUENCE</scope>
    <source>
        <strain evidence="3">E1425</strain>
    </source>
</reference>
<dbReference type="GO" id="GO:0005771">
    <property type="term" value="C:multivesicular body"/>
    <property type="evidence" value="ECO:0007669"/>
    <property type="project" value="TreeGrafter"/>
</dbReference>
<dbReference type="PANTHER" id="PTHR22761:SF96">
    <property type="entry name" value="BCDNA.GH08385"/>
    <property type="match status" value="1"/>
</dbReference>
<feature type="compositionally biased region" description="Polar residues" evidence="2">
    <location>
        <begin position="595"/>
        <end position="605"/>
    </location>
</feature>
<dbReference type="GO" id="GO:0000815">
    <property type="term" value="C:ESCRT III complex"/>
    <property type="evidence" value="ECO:0007669"/>
    <property type="project" value="TreeGrafter"/>
</dbReference>